<protein>
    <recommendedName>
        <fullName evidence="3 10">Prephenate dehydratase</fullName>
        <shortName evidence="10">PDT</shortName>
        <ecNumber evidence="2 10">4.2.1.51</ecNumber>
    </recommendedName>
</protein>
<evidence type="ECO:0000313" key="13">
    <source>
        <dbReference type="EMBL" id="AXH97356.1"/>
    </source>
</evidence>
<evidence type="ECO:0000259" key="11">
    <source>
        <dbReference type="PROSITE" id="PS51171"/>
    </source>
</evidence>
<dbReference type="OrthoDB" id="9802281at2"/>
<dbReference type="PIRSF" id="PIRSF001500">
    <property type="entry name" value="Chor_mut_pdt_Ppr"/>
    <property type="match status" value="1"/>
</dbReference>
<comment type="catalytic activity">
    <reaction evidence="8 10">
        <text>prephenate + H(+) = 3-phenylpyruvate + CO2 + H2O</text>
        <dbReference type="Rhea" id="RHEA:21648"/>
        <dbReference type="ChEBI" id="CHEBI:15377"/>
        <dbReference type="ChEBI" id="CHEBI:15378"/>
        <dbReference type="ChEBI" id="CHEBI:16526"/>
        <dbReference type="ChEBI" id="CHEBI:18005"/>
        <dbReference type="ChEBI" id="CHEBI:29934"/>
        <dbReference type="EC" id="4.2.1.51"/>
    </reaction>
</comment>
<dbReference type="PROSITE" id="PS51671">
    <property type="entry name" value="ACT"/>
    <property type="match status" value="1"/>
</dbReference>
<dbReference type="PANTHER" id="PTHR21022">
    <property type="entry name" value="PREPHENATE DEHYDRATASE P PROTEIN"/>
    <property type="match status" value="1"/>
</dbReference>
<feature type="domain" description="ACT" evidence="12">
    <location>
        <begin position="205"/>
        <end position="282"/>
    </location>
</feature>
<comment type="pathway">
    <text evidence="1 10">Amino-acid biosynthesis; L-phenylalanine biosynthesis; phenylpyruvate from prephenate: step 1/1.</text>
</comment>
<keyword evidence="14" id="KW-1185">Reference proteome</keyword>
<dbReference type="Gene3D" id="3.40.190.10">
    <property type="entry name" value="Periplasmic binding protein-like II"/>
    <property type="match status" value="2"/>
</dbReference>
<dbReference type="GO" id="GO:0004664">
    <property type="term" value="F:prephenate dehydratase activity"/>
    <property type="evidence" value="ECO:0007669"/>
    <property type="project" value="UniProtKB-UniRule"/>
</dbReference>
<keyword evidence="4 10" id="KW-0028">Amino-acid biosynthesis</keyword>
<dbReference type="SUPFAM" id="SSF55021">
    <property type="entry name" value="ACT-like"/>
    <property type="match status" value="1"/>
</dbReference>
<evidence type="ECO:0000313" key="14">
    <source>
        <dbReference type="Proteomes" id="UP000253790"/>
    </source>
</evidence>
<dbReference type="Pfam" id="PF00800">
    <property type="entry name" value="PDT"/>
    <property type="match status" value="1"/>
</dbReference>
<accession>A0A345NQP8</accession>
<dbReference type="InterPro" id="IPR008242">
    <property type="entry name" value="Chor_mutase/pphenate_deHydtase"/>
</dbReference>
<proteinExistence type="predicted"/>
<dbReference type="PROSITE" id="PS00858">
    <property type="entry name" value="PREPHENATE_DEHYDR_2"/>
    <property type="match status" value="1"/>
</dbReference>
<dbReference type="CDD" id="cd13632">
    <property type="entry name" value="PBP2_Aa-PDT_like"/>
    <property type="match status" value="1"/>
</dbReference>
<evidence type="ECO:0000256" key="2">
    <source>
        <dbReference type="ARBA" id="ARBA00013147"/>
    </source>
</evidence>
<dbReference type="InterPro" id="IPR018528">
    <property type="entry name" value="Preph_deHydtase_CS"/>
</dbReference>
<dbReference type="SUPFAM" id="SSF53850">
    <property type="entry name" value="Periplasmic binding protein-like II"/>
    <property type="match status" value="1"/>
</dbReference>
<dbReference type="NCBIfam" id="NF008865">
    <property type="entry name" value="PRK11898.1"/>
    <property type="match status" value="1"/>
</dbReference>
<dbReference type="InterPro" id="IPR002912">
    <property type="entry name" value="ACT_dom"/>
</dbReference>
<evidence type="ECO:0000256" key="9">
    <source>
        <dbReference type="PIRSR" id="PIRSR001500-2"/>
    </source>
</evidence>
<keyword evidence="6 10" id="KW-0584">Phenylalanine biosynthesis</keyword>
<evidence type="ECO:0000256" key="5">
    <source>
        <dbReference type="ARBA" id="ARBA00023141"/>
    </source>
</evidence>
<dbReference type="EC" id="4.2.1.51" evidence="2 10"/>
<dbReference type="GO" id="GO:0009094">
    <property type="term" value="P:L-phenylalanine biosynthetic process"/>
    <property type="evidence" value="ECO:0007669"/>
    <property type="project" value="UniProtKB-UniPathway"/>
</dbReference>
<organism evidence="13 14">
    <name type="scientific">Ornithinimicrobium avium</name>
    <dbReference type="NCBI Taxonomy" id="2283195"/>
    <lineage>
        <taxon>Bacteria</taxon>
        <taxon>Bacillati</taxon>
        <taxon>Actinomycetota</taxon>
        <taxon>Actinomycetes</taxon>
        <taxon>Micrococcales</taxon>
        <taxon>Ornithinimicrobiaceae</taxon>
        <taxon>Ornithinimicrobium</taxon>
    </lineage>
</organism>
<sequence>MTRIAYLGPAGTFTEQATRRWAVERGADLPTGTGPDAQPEPSVPAAVEALRSGRADAAVVPFENSVEGSVPATLQALLQVGDDVRIVGEVLVEVQFSLLVRPGRADEPVRTVASHPHAFAQTRDWLDARLPGARQVPESSTAAAAQAVAEGRYDAAVAAPGAAEAYGLTAAARHIADREGAVTRFVVLRSGAAAPPATGSDRTTLVALIWQNRPGALLELLEQFATRGIDLSRLESRPTGEGLGEYCFWIDADAHLSEPRMREALIGLRRTCRDVRFFGSYPRADGRASVVPAHAGADTYAEALRWVNTLDRGPADAAG</sequence>
<dbReference type="AlphaFoldDB" id="A0A345NQP8"/>
<evidence type="ECO:0000256" key="6">
    <source>
        <dbReference type="ARBA" id="ARBA00023222"/>
    </source>
</evidence>
<evidence type="ECO:0000256" key="10">
    <source>
        <dbReference type="RuleBase" id="RU361254"/>
    </source>
</evidence>
<dbReference type="RefSeq" id="WP_114929645.1">
    <property type="nucleotide sequence ID" value="NZ_CP031229.1"/>
</dbReference>
<gene>
    <name evidence="10" type="primary">pheA</name>
    <name evidence="13" type="ORF">DV701_15640</name>
</gene>
<dbReference type="InterPro" id="IPR001086">
    <property type="entry name" value="Preph_deHydtase"/>
</dbReference>
<dbReference type="PROSITE" id="PS51171">
    <property type="entry name" value="PREPHENATE_DEHYDR_3"/>
    <property type="match status" value="1"/>
</dbReference>
<name>A0A345NQP8_9MICO</name>
<dbReference type="EMBL" id="CP031229">
    <property type="protein sequence ID" value="AXH97356.1"/>
    <property type="molecule type" value="Genomic_DNA"/>
</dbReference>
<feature type="domain" description="Prephenate dehydratase" evidence="11">
    <location>
        <begin position="3"/>
        <end position="190"/>
    </location>
</feature>
<dbReference type="Gene3D" id="3.30.70.260">
    <property type="match status" value="1"/>
</dbReference>
<reference evidence="13 14" key="1">
    <citation type="submission" date="2018-07" db="EMBL/GenBank/DDBJ databases">
        <title>Complete genome sequencing of Ornithinimicrobium sp. AMA3305.</title>
        <authorList>
            <person name="Bae J.-W."/>
        </authorList>
    </citation>
    <scope>NUCLEOTIDE SEQUENCE [LARGE SCALE GENOMIC DNA]</scope>
    <source>
        <strain evidence="13 14">AMA3305</strain>
    </source>
</reference>
<dbReference type="Proteomes" id="UP000253790">
    <property type="component" value="Chromosome"/>
</dbReference>
<feature type="site" description="Essential for prephenate dehydratase activity" evidence="9">
    <location>
        <position position="183"/>
    </location>
</feature>
<keyword evidence="7 10" id="KW-0456">Lyase</keyword>
<evidence type="ECO:0000256" key="3">
    <source>
        <dbReference type="ARBA" id="ARBA00021872"/>
    </source>
</evidence>
<dbReference type="KEGG" id="orn:DV701_15640"/>
<keyword evidence="5 10" id="KW-0057">Aromatic amino acid biosynthesis</keyword>
<dbReference type="InterPro" id="IPR045865">
    <property type="entry name" value="ACT-like_dom_sf"/>
</dbReference>
<dbReference type="CDD" id="cd04905">
    <property type="entry name" value="ACT_CM-PDT"/>
    <property type="match status" value="1"/>
</dbReference>
<evidence type="ECO:0000256" key="1">
    <source>
        <dbReference type="ARBA" id="ARBA00004741"/>
    </source>
</evidence>
<dbReference type="FunFam" id="3.30.70.260:FF:000012">
    <property type="entry name" value="Prephenate dehydratase"/>
    <property type="match status" value="1"/>
</dbReference>
<evidence type="ECO:0000259" key="12">
    <source>
        <dbReference type="PROSITE" id="PS51671"/>
    </source>
</evidence>
<dbReference type="GO" id="GO:0005737">
    <property type="term" value="C:cytoplasm"/>
    <property type="evidence" value="ECO:0007669"/>
    <property type="project" value="TreeGrafter"/>
</dbReference>
<dbReference type="Pfam" id="PF01842">
    <property type="entry name" value="ACT"/>
    <property type="match status" value="1"/>
</dbReference>
<evidence type="ECO:0000256" key="7">
    <source>
        <dbReference type="ARBA" id="ARBA00023239"/>
    </source>
</evidence>
<dbReference type="UniPathway" id="UPA00121">
    <property type="reaction ID" value="UER00345"/>
</dbReference>
<dbReference type="PANTHER" id="PTHR21022:SF19">
    <property type="entry name" value="PREPHENATE DEHYDRATASE-RELATED"/>
    <property type="match status" value="1"/>
</dbReference>
<evidence type="ECO:0000256" key="8">
    <source>
        <dbReference type="ARBA" id="ARBA00047848"/>
    </source>
</evidence>
<evidence type="ECO:0000256" key="4">
    <source>
        <dbReference type="ARBA" id="ARBA00022605"/>
    </source>
</evidence>